<dbReference type="Proteomes" id="UP000195569">
    <property type="component" value="Unassembled WGS sequence"/>
</dbReference>
<protein>
    <recommendedName>
        <fullName evidence="1">HTH cro/C1-type domain-containing protein</fullName>
    </recommendedName>
</protein>
<proteinExistence type="predicted"/>
<dbReference type="SUPFAM" id="SSF47413">
    <property type="entry name" value="lambda repressor-like DNA-binding domains"/>
    <property type="match status" value="1"/>
</dbReference>
<dbReference type="OrthoDB" id="9111866at2"/>
<organism evidence="2 3">
    <name type="scientific">Paraburkholderia piptadeniae</name>
    <dbReference type="NCBI Taxonomy" id="1701573"/>
    <lineage>
        <taxon>Bacteria</taxon>
        <taxon>Pseudomonadati</taxon>
        <taxon>Pseudomonadota</taxon>
        <taxon>Betaproteobacteria</taxon>
        <taxon>Burkholderiales</taxon>
        <taxon>Burkholderiaceae</taxon>
        <taxon>Paraburkholderia</taxon>
    </lineage>
</organism>
<dbReference type="InterPro" id="IPR001387">
    <property type="entry name" value="Cro/C1-type_HTH"/>
</dbReference>
<name>A0A1N7S8I7_9BURK</name>
<sequence length="63" mass="6839">MVQRLLAGGHTQRSIADRLGCSQPTISDIANGKIGKKRPAYQLVRGLEQLVNELPPVQTEEGV</sequence>
<feature type="domain" description="HTH cro/C1-type" evidence="1">
    <location>
        <begin position="4"/>
        <end position="36"/>
    </location>
</feature>
<evidence type="ECO:0000313" key="3">
    <source>
        <dbReference type="Proteomes" id="UP000195569"/>
    </source>
</evidence>
<dbReference type="AlphaFoldDB" id="A0A1N7S8I7"/>
<dbReference type="CDD" id="cd00093">
    <property type="entry name" value="HTH_XRE"/>
    <property type="match status" value="1"/>
</dbReference>
<dbReference type="Gene3D" id="1.10.260.40">
    <property type="entry name" value="lambda repressor-like DNA-binding domains"/>
    <property type="match status" value="1"/>
</dbReference>
<dbReference type="InterPro" id="IPR010982">
    <property type="entry name" value="Lambda_DNA-bd_dom_sf"/>
</dbReference>
<accession>A0A1N7S8I7</accession>
<keyword evidence="3" id="KW-1185">Reference proteome</keyword>
<dbReference type="EMBL" id="CYGY02000035">
    <property type="protein sequence ID" value="SIT43729.1"/>
    <property type="molecule type" value="Genomic_DNA"/>
</dbReference>
<reference evidence="2" key="1">
    <citation type="submission" date="2016-12" db="EMBL/GenBank/DDBJ databases">
        <authorList>
            <person name="Moulin L."/>
        </authorList>
    </citation>
    <scope>NUCLEOTIDE SEQUENCE [LARGE SCALE GENOMIC DNA]</scope>
    <source>
        <strain evidence="2">STM 7183</strain>
    </source>
</reference>
<dbReference type="Pfam" id="PF01381">
    <property type="entry name" value="HTH_3"/>
    <property type="match status" value="1"/>
</dbReference>
<dbReference type="RefSeq" id="WP_160111733.1">
    <property type="nucleotide sequence ID" value="NZ_CYGY02000035.1"/>
</dbReference>
<evidence type="ECO:0000259" key="1">
    <source>
        <dbReference type="Pfam" id="PF01381"/>
    </source>
</evidence>
<comment type="caution">
    <text evidence="2">The sequence shown here is derived from an EMBL/GenBank/DDBJ whole genome shotgun (WGS) entry which is preliminary data.</text>
</comment>
<dbReference type="GO" id="GO:0003677">
    <property type="term" value="F:DNA binding"/>
    <property type="evidence" value="ECO:0007669"/>
    <property type="project" value="InterPro"/>
</dbReference>
<evidence type="ECO:0000313" key="2">
    <source>
        <dbReference type="EMBL" id="SIT43729.1"/>
    </source>
</evidence>
<gene>
    <name evidence="2" type="ORF">BN2476_350261</name>
</gene>